<proteinExistence type="predicted"/>
<evidence type="ECO:0000313" key="2">
    <source>
        <dbReference type="Proteomes" id="UP000030645"/>
    </source>
</evidence>
<sequence>MLGQNGHLVTPTINYSHSGSTVIFEKSKPLVEPKFKNLVPPVFSGSFWAKWYATQEAPSIQAD</sequence>
<accession>W9QK82</accession>
<keyword evidence="2" id="KW-1185">Reference proteome</keyword>
<name>W9QK82_9ROSA</name>
<dbReference type="AlphaFoldDB" id="W9QK82"/>
<organism evidence="1 2">
    <name type="scientific">Morus notabilis</name>
    <dbReference type="NCBI Taxonomy" id="981085"/>
    <lineage>
        <taxon>Eukaryota</taxon>
        <taxon>Viridiplantae</taxon>
        <taxon>Streptophyta</taxon>
        <taxon>Embryophyta</taxon>
        <taxon>Tracheophyta</taxon>
        <taxon>Spermatophyta</taxon>
        <taxon>Magnoliopsida</taxon>
        <taxon>eudicotyledons</taxon>
        <taxon>Gunneridae</taxon>
        <taxon>Pentapetalae</taxon>
        <taxon>rosids</taxon>
        <taxon>fabids</taxon>
        <taxon>Rosales</taxon>
        <taxon>Moraceae</taxon>
        <taxon>Moreae</taxon>
        <taxon>Morus</taxon>
    </lineage>
</organism>
<reference evidence="2" key="1">
    <citation type="submission" date="2013-01" db="EMBL/GenBank/DDBJ databases">
        <title>Draft Genome Sequence of a Mulberry Tree, Morus notabilis C.K. Schneid.</title>
        <authorList>
            <person name="He N."/>
            <person name="Zhao S."/>
        </authorList>
    </citation>
    <scope>NUCLEOTIDE SEQUENCE</scope>
</reference>
<protein>
    <submittedName>
        <fullName evidence="1">Uncharacterized protein</fullName>
    </submittedName>
</protein>
<dbReference type="EMBL" id="KE343428">
    <property type="protein sequence ID" value="EXB29007.1"/>
    <property type="molecule type" value="Genomic_DNA"/>
</dbReference>
<evidence type="ECO:0000313" key="1">
    <source>
        <dbReference type="EMBL" id="EXB29007.1"/>
    </source>
</evidence>
<gene>
    <name evidence="1" type="ORF">L484_018423</name>
</gene>
<dbReference type="Proteomes" id="UP000030645">
    <property type="component" value="Unassembled WGS sequence"/>
</dbReference>